<proteinExistence type="predicted"/>
<evidence type="ECO:0000256" key="1">
    <source>
        <dbReference type="SAM" id="Phobius"/>
    </source>
</evidence>
<organism evidence="2">
    <name type="scientific">bioreactor metagenome</name>
    <dbReference type="NCBI Taxonomy" id="1076179"/>
    <lineage>
        <taxon>unclassified sequences</taxon>
        <taxon>metagenomes</taxon>
        <taxon>ecological metagenomes</taxon>
    </lineage>
</organism>
<gene>
    <name evidence="2" type="ORF">SDC9_134427</name>
</gene>
<feature type="transmembrane region" description="Helical" evidence="1">
    <location>
        <begin position="74"/>
        <end position="94"/>
    </location>
</feature>
<keyword evidence="1" id="KW-1133">Transmembrane helix</keyword>
<keyword evidence="1" id="KW-0472">Membrane</keyword>
<accession>A0A645DDB2</accession>
<keyword evidence="1" id="KW-0812">Transmembrane</keyword>
<name>A0A645DDB2_9ZZZZ</name>
<comment type="caution">
    <text evidence="2">The sequence shown here is derived from an EMBL/GenBank/DDBJ whole genome shotgun (WGS) entry which is preliminary data.</text>
</comment>
<reference evidence="2" key="1">
    <citation type="submission" date="2019-08" db="EMBL/GenBank/DDBJ databases">
        <authorList>
            <person name="Kucharzyk K."/>
            <person name="Murdoch R.W."/>
            <person name="Higgins S."/>
            <person name="Loffler F."/>
        </authorList>
    </citation>
    <scope>NUCLEOTIDE SEQUENCE</scope>
</reference>
<protein>
    <submittedName>
        <fullName evidence="2">Uncharacterized protein</fullName>
    </submittedName>
</protein>
<dbReference type="EMBL" id="VSSQ01035176">
    <property type="protein sequence ID" value="MPM87331.1"/>
    <property type="molecule type" value="Genomic_DNA"/>
</dbReference>
<evidence type="ECO:0000313" key="2">
    <source>
        <dbReference type="EMBL" id="MPM87331.1"/>
    </source>
</evidence>
<dbReference type="AlphaFoldDB" id="A0A645DDB2"/>
<sequence>MLEFSSEKGEAVEKDFDYFIQKQGKNVGKYYYGILCGAKDRTEELDGADLVIVPETLSCLDETVAASGRFKSSAVTLAVISAVLSVLILFLYLLTHSFEFVLFAMAVKAISQAMYLYIVSEPYNKQ</sequence>
<feature type="transmembrane region" description="Helical" evidence="1">
    <location>
        <begin position="100"/>
        <end position="119"/>
    </location>
</feature>